<reference evidence="5 6" key="1">
    <citation type="submission" date="2020-08" db="EMBL/GenBank/DDBJ databases">
        <title>Genomic Encyclopedia of Type Strains, Phase IV (KMG-IV): sequencing the most valuable type-strain genomes for metagenomic binning, comparative biology and taxonomic classification.</title>
        <authorList>
            <person name="Goeker M."/>
        </authorList>
    </citation>
    <scope>NUCLEOTIDE SEQUENCE [LARGE SCALE GENOMIC DNA]</scope>
    <source>
        <strain evidence="5 6">DSM 16268</strain>
    </source>
</reference>
<dbReference type="EMBL" id="JACHOO010000001">
    <property type="protein sequence ID" value="MBB5751614.1"/>
    <property type="molecule type" value="Genomic_DNA"/>
</dbReference>
<dbReference type="GO" id="GO:0008840">
    <property type="term" value="F:4-hydroxy-tetrahydrodipicolinate synthase activity"/>
    <property type="evidence" value="ECO:0007669"/>
    <property type="project" value="UniProtKB-EC"/>
</dbReference>
<dbReference type="SMART" id="SM01130">
    <property type="entry name" value="DHDPS"/>
    <property type="match status" value="1"/>
</dbReference>
<evidence type="ECO:0000256" key="1">
    <source>
        <dbReference type="ARBA" id="ARBA00007592"/>
    </source>
</evidence>
<dbReference type="RefSeq" id="WP_183852441.1">
    <property type="nucleotide sequence ID" value="NZ_JACHOO010000001.1"/>
</dbReference>
<comment type="similarity">
    <text evidence="1 3">Belongs to the DapA family.</text>
</comment>
<dbReference type="InterPro" id="IPR013785">
    <property type="entry name" value="Aldolase_TIM"/>
</dbReference>
<dbReference type="Proteomes" id="UP000523821">
    <property type="component" value="Unassembled WGS sequence"/>
</dbReference>
<gene>
    <name evidence="5" type="ORF">GGQ63_000657</name>
</gene>
<protein>
    <submittedName>
        <fullName evidence="5">4-hydroxy-tetrahydrodipicolinate synthase</fullName>
        <ecNumber evidence="5">4.3.3.7</ecNumber>
    </submittedName>
</protein>
<dbReference type="AlphaFoldDB" id="A0A7W9CU03"/>
<sequence length="300" mass="31524">MPATPGFSGIHAVLYAFFDADERLDRTAMRRQVETMLAAGVDGIVVNGLATEVAKLSEAEKRTIVAWAAEDIAGRAPLGVTVTGGSVAAQTDLLRHAEATGAHWVILQPPAVGSYAAAEYIRFFGRVAAGTSLPVAIQNAPAYLGRGLSAADIAELTRLYPNIRLLKGEGPAVEIERLIATTEGRLPVFNGRGGLELVDNLRAGCAGFILAPDLIDVALAACRAYRAGDEAGAEDAYRRMLPAACFVMQSLETLICYGKRLFAARAGLAVHDRAPALAPTEFGLARVAAYAEALGPLHEG</sequence>
<feature type="binding site" evidence="4">
    <location>
        <position position="209"/>
    </location>
    <ligand>
        <name>pyruvate</name>
        <dbReference type="ChEBI" id="CHEBI:15361"/>
    </ligand>
</feature>
<dbReference type="InterPro" id="IPR002220">
    <property type="entry name" value="DapA-like"/>
</dbReference>
<dbReference type="CDD" id="cd00408">
    <property type="entry name" value="DHDPS-like"/>
    <property type="match status" value="1"/>
</dbReference>
<dbReference type="SUPFAM" id="SSF51569">
    <property type="entry name" value="Aldolase"/>
    <property type="match status" value="1"/>
</dbReference>
<accession>A0A7W9CU03</accession>
<evidence type="ECO:0000256" key="3">
    <source>
        <dbReference type="PIRNR" id="PIRNR001365"/>
    </source>
</evidence>
<evidence type="ECO:0000313" key="5">
    <source>
        <dbReference type="EMBL" id="MBB5751614.1"/>
    </source>
</evidence>
<dbReference type="PIRSF" id="PIRSF001365">
    <property type="entry name" value="DHDPS"/>
    <property type="match status" value="1"/>
</dbReference>
<organism evidence="5 6">
    <name type="scientific">Prosthecomicrobium pneumaticum</name>
    <dbReference type="NCBI Taxonomy" id="81895"/>
    <lineage>
        <taxon>Bacteria</taxon>
        <taxon>Pseudomonadati</taxon>
        <taxon>Pseudomonadota</taxon>
        <taxon>Alphaproteobacteria</taxon>
        <taxon>Hyphomicrobiales</taxon>
        <taxon>Kaistiaceae</taxon>
        <taxon>Prosthecomicrobium</taxon>
    </lineage>
</organism>
<evidence type="ECO:0000256" key="4">
    <source>
        <dbReference type="PIRSR" id="PIRSR001365-2"/>
    </source>
</evidence>
<dbReference type="PANTHER" id="PTHR12128:SF66">
    <property type="entry name" value="4-HYDROXY-2-OXOGLUTARATE ALDOLASE, MITOCHONDRIAL"/>
    <property type="match status" value="1"/>
</dbReference>
<dbReference type="Pfam" id="PF00701">
    <property type="entry name" value="DHDPS"/>
    <property type="match status" value="1"/>
</dbReference>
<name>A0A7W9CU03_9HYPH</name>
<dbReference type="EC" id="4.3.3.7" evidence="5"/>
<dbReference type="GO" id="GO:0005829">
    <property type="term" value="C:cytosol"/>
    <property type="evidence" value="ECO:0007669"/>
    <property type="project" value="TreeGrafter"/>
</dbReference>
<evidence type="ECO:0000313" key="6">
    <source>
        <dbReference type="Proteomes" id="UP000523821"/>
    </source>
</evidence>
<evidence type="ECO:0000256" key="2">
    <source>
        <dbReference type="ARBA" id="ARBA00023239"/>
    </source>
</evidence>
<comment type="caution">
    <text evidence="5">The sequence shown here is derived from an EMBL/GenBank/DDBJ whole genome shotgun (WGS) entry which is preliminary data.</text>
</comment>
<dbReference type="PANTHER" id="PTHR12128">
    <property type="entry name" value="DIHYDRODIPICOLINATE SYNTHASE"/>
    <property type="match status" value="1"/>
</dbReference>
<proteinExistence type="inferred from homology"/>
<keyword evidence="2 3" id="KW-0456">Lyase</keyword>
<keyword evidence="6" id="KW-1185">Reference proteome</keyword>
<dbReference type="Gene3D" id="3.20.20.70">
    <property type="entry name" value="Aldolase class I"/>
    <property type="match status" value="1"/>
</dbReference>